<organism evidence="2 3">
    <name type="scientific">Streptomyces toxytricini</name>
    <name type="common">Actinomyces toxytricini</name>
    <dbReference type="NCBI Taxonomy" id="67369"/>
    <lineage>
        <taxon>Bacteria</taxon>
        <taxon>Bacillati</taxon>
        <taxon>Actinomycetota</taxon>
        <taxon>Actinomycetes</taxon>
        <taxon>Kitasatosporales</taxon>
        <taxon>Streptomycetaceae</taxon>
        <taxon>Streptomyces</taxon>
    </lineage>
</organism>
<gene>
    <name evidence="2" type="ORF">ACIO7M_15205</name>
</gene>
<name>A0ABW8EGQ9_STRT5</name>
<keyword evidence="1" id="KW-1133">Transmembrane helix</keyword>
<sequence length="63" mass="6576">MRKNRMQKRVPHEGLMWGAAGFCVLAGLVAPLFGDSATAVTVPLGGAVSIVGGIAWLRRNQAA</sequence>
<proteinExistence type="predicted"/>
<protein>
    <recommendedName>
        <fullName evidence="4">Integral membrane protein</fullName>
    </recommendedName>
</protein>
<accession>A0ABW8EGQ9</accession>
<evidence type="ECO:0000256" key="1">
    <source>
        <dbReference type="SAM" id="Phobius"/>
    </source>
</evidence>
<keyword evidence="3" id="KW-1185">Reference proteome</keyword>
<keyword evidence="1" id="KW-0812">Transmembrane</keyword>
<dbReference type="RefSeq" id="WP_402381040.1">
    <property type="nucleotide sequence ID" value="NZ_JBIUYY010000006.1"/>
</dbReference>
<evidence type="ECO:0000313" key="2">
    <source>
        <dbReference type="EMBL" id="MFJ2822444.1"/>
    </source>
</evidence>
<feature type="transmembrane region" description="Helical" evidence="1">
    <location>
        <begin position="12"/>
        <end position="33"/>
    </location>
</feature>
<keyword evidence="1" id="KW-0472">Membrane</keyword>
<reference evidence="2 3" key="1">
    <citation type="submission" date="2024-10" db="EMBL/GenBank/DDBJ databases">
        <title>The Natural Products Discovery Center: Release of the First 8490 Sequenced Strains for Exploring Actinobacteria Biosynthetic Diversity.</title>
        <authorList>
            <person name="Kalkreuter E."/>
            <person name="Kautsar S.A."/>
            <person name="Yang D."/>
            <person name="Bader C.D."/>
            <person name="Teijaro C.N."/>
            <person name="Fluegel L."/>
            <person name="Davis C.M."/>
            <person name="Simpson J.R."/>
            <person name="Lauterbach L."/>
            <person name="Steele A.D."/>
            <person name="Gui C."/>
            <person name="Meng S."/>
            <person name="Li G."/>
            <person name="Viehrig K."/>
            <person name="Ye F."/>
            <person name="Su P."/>
            <person name="Kiefer A.F."/>
            <person name="Nichols A."/>
            <person name="Cepeda A.J."/>
            <person name="Yan W."/>
            <person name="Fan B."/>
            <person name="Jiang Y."/>
            <person name="Adhikari A."/>
            <person name="Zheng C.-J."/>
            <person name="Schuster L."/>
            <person name="Cowan T.M."/>
            <person name="Smanski M.J."/>
            <person name="Chevrette M.G."/>
            <person name="De Carvalho L.P.S."/>
            <person name="Shen B."/>
        </authorList>
    </citation>
    <scope>NUCLEOTIDE SEQUENCE [LARGE SCALE GENOMIC DNA]</scope>
    <source>
        <strain evidence="2 3">NPDC087220</strain>
    </source>
</reference>
<evidence type="ECO:0000313" key="3">
    <source>
        <dbReference type="Proteomes" id="UP001617351"/>
    </source>
</evidence>
<comment type="caution">
    <text evidence="2">The sequence shown here is derived from an EMBL/GenBank/DDBJ whole genome shotgun (WGS) entry which is preliminary data.</text>
</comment>
<dbReference type="Proteomes" id="UP001617351">
    <property type="component" value="Unassembled WGS sequence"/>
</dbReference>
<feature type="transmembrane region" description="Helical" evidence="1">
    <location>
        <begin position="39"/>
        <end position="57"/>
    </location>
</feature>
<dbReference type="EMBL" id="JBIUYY010000006">
    <property type="protein sequence ID" value="MFJ2822444.1"/>
    <property type="molecule type" value="Genomic_DNA"/>
</dbReference>
<evidence type="ECO:0008006" key="4">
    <source>
        <dbReference type="Google" id="ProtNLM"/>
    </source>
</evidence>